<keyword evidence="1" id="KW-0812">Transmembrane</keyword>
<dbReference type="Proteomes" id="UP000176484">
    <property type="component" value="Unassembled WGS sequence"/>
</dbReference>
<comment type="caution">
    <text evidence="2">The sequence shown here is derived from an EMBL/GenBank/DDBJ whole genome shotgun (WGS) entry which is preliminary data.</text>
</comment>
<evidence type="ECO:0000313" key="2">
    <source>
        <dbReference type="EMBL" id="OGI45605.1"/>
    </source>
</evidence>
<accession>A0A1F6TKL5</accession>
<keyword evidence="1" id="KW-1133">Transmembrane helix</keyword>
<dbReference type="AlphaFoldDB" id="A0A1F6TKL5"/>
<sequence>MKDFSQKIKLFYVGLTKKESVYKRRGIKPTRDWLVILTTNLVLFCILGVFGFYFYTQINKDKLFITEKANAIEVVRINTGLLKKTVEDIHSREEQTTSIKNNGTVLADPSI</sequence>
<reference evidence="2 3" key="1">
    <citation type="journal article" date="2016" name="Nat. Commun.">
        <title>Thousands of microbial genomes shed light on interconnected biogeochemical processes in an aquifer system.</title>
        <authorList>
            <person name="Anantharaman K."/>
            <person name="Brown C.T."/>
            <person name="Hug L.A."/>
            <person name="Sharon I."/>
            <person name="Castelle C.J."/>
            <person name="Probst A.J."/>
            <person name="Thomas B.C."/>
            <person name="Singh A."/>
            <person name="Wilkins M.J."/>
            <person name="Karaoz U."/>
            <person name="Brodie E.L."/>
            <person name="Williams K.H."/>
            <person name="Hubbard S.S."/>
            <person name="Banfield J.F."/>
        </authorList>
    </citation>
    <scope>NUCLEOTIDE SEQUENCE [LARGE SCALE GENOMIC DNA]</scope>
</reference>
<protein>
    <submittedName>
        <fullName evidence="2">Uncharacterized protein</fullName>
    </submittedName>
</protein>
<gene>
    <name evidence="2" type="ORF">A2121_02740</name>
</gene>
<evidence type="ECO:0000313" key="3">
    <source>
        <dbReference type="Proteomes" id="UP000176484"/>
    </source>
</evidence>
<organism evidence="2 3">
    <name type="scientific">Candidatus Nomurabacteria bacterium GWB1_40_6</name>
    <dbReference type="NCBI Taxonomy" id="1801727"/>
    <lineage>
        <taxon>Bacteria</taxon>
        <taxon>Candidatus Nomuraibacteriota</taxon>
    </lineage>
</organism>
<dbReference type="EMBL" id="MFTD01000044">
    <property type="protein sequence ID" value="OGI45605.1"/>
    <property type="molecule type" value="Genomic_DNA"/>
</dbReference>
<proteinExistence type="predicted"/>
<evidence type="ECO:0000256" key="1">
    <source>
        <dbReference type="SAM" id="Phobius"/>
    </source>
</evidence>
<feature type="transmembrane region" description="Helical" evidence="1">
    <location>
        <begin position="33"/>
        <end position="55"/>
    </location>
</feature>
<name>A0A1F6TKL5_9BACT</name>
<keyword evidence="1" id="KW-0472">Membrane</keyword>